<dbReference type="InterPro" id="IPR029021">
    <property type="entry name" value="Prot-tyrosine_phosphatase-like"/>
</dbReference>
<dbReference type="InterPro" id="IPR016130">
    <property type="entry name" value="Tyr_Pase_AS"/>
</dbReference>
<dbReference type="SUPFAM" id="SSF52799">
    <property type="entry name" value="(Phosphotyrosine protein) phosphatases II"/>
    <property type="match status" value="1"/>
</dbReference>
<evidence type="ECO:0000313" key="3">
    <source>
        <dbReference type="EMBL" id="RNB69947.1"/>
    </source>
</evidence>
<dbReference type="Gene3D" id="3.90.190.10">
    <property type="entry name" value="Protein tyrosine phosphatase superfamily"/>
    <property type="match status" value="1"/>
</dbReference>
<dbReference type="GO" id="GO:0004721">
    <property type="term" value="F:phosphoprotein phosphatase activity"/>
    <property type="evidence" value="ECO:0007669"/>
    <property type="project" value="InterPro"/>
</dbReference>
<dbReference type="OrthoDB" id="1188001at2"/>
<reference evidence="3 4" key="1">
    <citation type="submission" date="2018-10" db="EMBL/GenBank/DDBJ databases">
        <title>Phylogenomics of Brevibacillus.</title>
        <authorList>
            <person name="Dunlap C."/>
        </authorList>
    </citation>
    <scope>NUCLEOTIDE SEQUENCE [LARGE SCALE GENOMIC DNA]</scope>
    <source>
        <strain evidence="3 4">JCM 12215</strain>
    </source>
</reference>
<dbReference type="PROSITE" id="PS00383">
    <property type="entry name" value="TYR_PHOSPHATASE_1"/>
    <property type="match status" value="1"/>
</dbReference>
<dbReference type="PANTHER" id="PTHR31126:SF1">
    <property type="entry name" value="TYROSINE SPECIFIC PROTEIN PHOSPHATASES DOMAIN-CONTAINING PROTEIN"/>
    <property type="match status" value="1"/>
</dbReference>
<dbReference type="AlphaFoldDB" id="A0A3M8C3J7"/>
<dbReference type="Pfam" id="PF13350">
    <property type="entry name" value="Y_phosphatase3"/>
    <property type="match status" value="1"/>
</dbReference>
<name>A0A3M8C3J7_9BACL</name>
<gene>
    <name evidence="3" type="ORF">EDM52_18435</name>
</gene>
<accession>A0A3M8C3J7</accession>
<dbReference type="RefSeq" id="WP_122910417.1">
    <property type="nucleotide sequence ID" value="NZ_CBCSBE010000013.1"/>
</dbReference>
<proteinExistence type="inferred from homology"/>
<protein>
    <submittedName>
        <fullName evidence="3">Tyrosine-protein phosphatase</fullName>
    </submittedName>
</protein>
<comment type="caution">
    <text evidence="3">The sequence shown here is derived from an EMBL/GenBank/DDBJ whole genome shotgun (WGS) entry which is preliminary data.</text>
</comment>
<dbReference type="PROSITE" id="PS50056">
    <property type="entry name" value="TYR_PHOSPHATASE_2"/>
    <property type="match status" value="1"/>
</dbReference>
<dbReference type="InterPro" id="IPR000387">
    <property type="entry name" value="Tyr_Pase_dom"/>
</dbReference>
<dbReference type="PANTHER" id="PTHR31126">
    <property type="entry name" value="TYROSINE-PROTEIN PHOSPHATASE"/>
    <property type="match status" value="1"/>
</dbReference>
<keyword evidence="4" id="KW-1185">Reference proteome</keyword>
<dbReference type="InterPro" id="IPR026893">
    <property type="entry name" value="Tyr/Ser_Pase_IphP-type"/>
</dbReference>
<evidence type="ECO:0000259" key="2">
    <source>
        <dbReference type="PROSITE" id="PS50056"/>
    </source>
</evidence>
<sequence>MNTRQREDLHLFEKLANFRDIGGLQTVDGRVMKAGLLYRSDDISKMSQKDTEKLSTYNIKVVCDLRTPKRHRSKRSRHASNESFHLFNFPLHQDETQASRRMILDFFFGRSGGERFLEFSSGYYQHMAFKSTSQIKALFTLLAQEENLPVLIHCTAGKDRTGYIAALIQLFAGVPYETVVQEYLLTNHYYQTRLEKVAKIVNGVTLKRVSPARTKLILTAHQRFLDEVYQAMLQKHGSVAVYLREGCGIEESTLAKFKESLLEAQQ</sequence>
<dbReference type="Proteomes" id="UP000282028">
    <property type="component" value="Unassembled WGS sequence"/>
</dbReference>
<feature type="domain" description="Tyrosine specific protein phosphatases" evidence="2">
    <location>
        <begin position="114"/>
        <end position="181"/>
    </location>
</feature>
<organism evidence="3 4">
    <name type="scientific">Brevibacillus invocatus</name>
    <dbReference type="NCBI Taxonomy" id="173959"/>
    <lineage>
        <taxon>Bacteria</taxon>
        <taxon>Bacillati</taxon>
        <taxon>Bacillota</taxon>
        <taxon>Bacilli</taxon>
        <taxon>Bacillales</taxon>
        <taxon>Paenibacillaceae</taxon>
        <taxon>Brevibacillus</taxon>
    </lineage>
</organism>
<evidence type="ECO:0000313" key="4">
    <source>
        <dbReference type="Proteomes" id="UP000282028"/>
    </source>
</evidence>
<evidence type="ECO:0000256" key="1">
    <source>
        <dbReference type="ARBA" id="ARBA00009580"/>
    </source>
</evidence>
<comment type="similarity">
    <text evidence="1">Belongs to the protein-tyrosine phosphatase family.</text>
</comment>
<dbReference type="EMBL" id="RHHR01000036">
    <property type="protein sequence ID" value="RNB69947.1"/>
    <property type="molecule type" value="Genomic_DNA"/>
</dbReference>